<dbReference type="SUPFAM" id="SSF53474">
    <property type="entry name" value="alpha/beta-Hydrolases"/>
    <property type="match status" value="1"/>
</dbReference>
<gene>
    <name evidence="2" type="ORF">S01H4_15039</name>
</gene>
<accession>X0ZA92</accession>
<name>X0ZA92_9ZZZZ</name>
<evidence type="ECO:0000259" key="1">
    <source>
        <dbReference type="Pfam" id="PF00561"/>
    </source>
</evidence>
<dbReference type="EMBL" id="BART01006592">
    <property type="protein sequence ID" value="GAG66350.1"/>
    <property type="molecule type" value="Genomic_DNA"/>
</dbReference>
<protein>
    <recommendedName>
        <fullName evidence="1">AB hydrolase-1 domain-containing protein</fullName>
    </recommendedName>
</protein>
<evidence type="ECO:0000313" key="2">
    <source>
        <dbReference type="EMBL" id="GAG66350.1"/>
    </source>
</evidence>
<proteinExistence type="predicted"/>
<organism evidence="2">
    <name type="scientific">marine sediment metagenome</name>
    <dbReference type="NCBI Taxonomy" id="412755"/>
    <lineage>
        <taxon>unclassified sequences</taxon>
        <taxon>metagenomes</taxon>
        <taxon>ecological metagenomes</taxon>
    </lineage>
</organism>
<dbReference type="InterPro" id="IPR029058">
    <property type="entry name" value="AB_hydrolase_fold"/>
</dbReference>
<feature type="domain" description="AB hydrolase-1" evidence="1">
    <location>
        <begin position="31"/>
        <end position="105"/>
    </location>
</feature>
<comment type="caution">
    <text evidence="2">The sequence shown here is derived from an EMBL/GenBank/DDBJ whole genome shotgun (WGS) entry which is preliminary data.</text>
</comment>
<dbReference type="GO" id="GO:0016020">
    <property type="term" value="C:membrane"/>
    <property type="evidence" value="ECO:0007669"/>
    <property type="project" value="TreeGrafter"/>
</dbReference>
<dbReference type="AlphaFoldDB" id="X0ZA92"/>
<sequence length="116" mass="13019">MNEMKKWFDDYVKTNGIKIHYYRTGGDKPQVVLNHGVMDDGLCWTRVAIELETDYDVIMFDARGHGFSDSGEGDYSAESRVKDLAEAIQALGLEKPVVGGHSLGADLPNEIRELNW</sequence>
<reference evidence="2" key="1">
    <citation type="journal article" date="2014" name="Front. Microbiol.">
        <title>High frequency of phylogenetically diverse reductive dehalogenase-homologous genes in deep subseafloor sedimentary metagenomes.</title>
        <authorList>
            <person name="Kawai M."/>
            <person name="Futagami T."/>
            <person name="Toyoda A."/>
            <person name="Takaki Y."/>
            <person name="Nishi S."/>
            <person name="Hori S."/>
            <person name="Arai W."/>
            <person name="Tsubouchi T."/>
            <person name="Morono Y."/>
            <person name="Uchiyama I."/>
            <person name="Ito T."/>
            <person name="Fujiyama A."/>
            <person name="Inagaki F."/>
            <person name="Takami H."/>
        </authorList>
    </citation>
    <scope>NUCLEOTIDE SEQUENCE</scope>
    <source>
        <strain evidence="2">Expedition CK06-06</strain>
    </source>
</reference>
<dbReference type="Gene3D" id="3.40.50.1820">
    <property type="entry name" value="alpha/beta hydrolase"/>
    <property type="match status" value="1"/>
</dbReference>
<dbReference type="InterPro" id="IPR050266">
    <property type="entry name" value="AB_hydrolase_sf"/>
</dbReference>
<dbReference type="InterPro" id="IPR000073">
    <property type="entry name" value="AB_hydrolase_1"/>
</dbReference>
<dbReference type="Pfam" id="PF00561">
    <property type="entry name" value="Abhydrolase_1"/>
    <property type="match status" value="1"/>
</dbReference>
<dbReference type="PANTHER" id="PTHR43798">
    <property type="entry name" value="MONOACYLGLYCEROL LIPASE"/>
    <property type="match status" value="1"/>
</dbReference>
<dbReference type="PANTHER" id="PTHR43798:SF33">
    <property type="entry name" value="HYDROLASE, PUTATIVE (AFU_ORTHOLOGUE AFUA_2G14860)-RELATED"/>
    <property type="match status" value="1"/>
</dbReference>